<proteinExistence type="predicted"/>
<evidence type="ECO:0000313" key="2">
    <source>
        <dbReference type="Proteomes" id="UP000765509"/>
    </source>
</evidence>
<sequence>MENASSRLTTSPKRGIVITITNKVGVKTHLLHPTPILSPSGQLGTLGQRPLAFSKYTKQYSSTPLQYLYTHRKYSLESWTSMSALSQWQR</sequence>
<accession>A0A9Q3C5H4</accession>
<protein>
    <submittedName>
        <fullName evidence="1">Uncharacterized protein</fullName>
    </submittedName>
</protein>
<gene>
    <name evidence="1" type="ORF">O181_017304</name>
</gene>
<keyword evidence="2" id="KW-1185">Reference proteome</keyword>
<dbReference type="Proteomes" id="UP000765509">
    <property type="component" value="Unassembled WGS sequence"/>
</dbReference>
<name>A0A9Q3C5H4_9BASI</name>
<organism evidence="1 2">
    <name type="scientific">Austropuccinia psidii MF-1</name>
    <dbReference type="NCBI Taxonomy" id="1389203"/>
    <lineage>
        <taxon>Eukaryota</taxon>
        <taxon>Fungi</taxon>
        <taxon>Dikarya</taxon>
        <taxon>Basidiomycota</taxon>
        <taxon>Pucciniomycotina</taxon>
        <taxon>Pucciniomycetes</taxon>
        <taxon>Pucciniales</taxon>
        <taxon>Sphaerophragmiaceae</taxon>
        <taxon>Austropuccinia</taxon>
    </lineage>
</organism>
<reference evidence="1" key="1">
    <citation type="submission" date="2021-03" db="EMBL/GenBank/DDBJ databases">
        <title>Draft genome sequence of rust myrtle Austropuccinia psidii MF-1, a brazilian biotype.</title>
        <authorList>
            <person name="Quecine M.C."/>
            <person name="Pachon D.M.R."/>
            <person name="Bonatelli M.L."/>
            <person name="Correr F.H."/>
            <person name="Franceschini L.M."/>
            <person name="Leite T.F."/>
            <person name="Margarido G.R.A."/>
            <person name="Almeida C.A."/>
            <person name="Ferrarezi J.A."/>
            <person name="Labate C.A."/>
        </authorList>
    </citation>
    <scope>NUCLEOTIDE SEQUENCE</scope>
    <source>
        <strain evidence="1">MF-1</strain>
    </source>
</reference>
<dbReference type="EMBL" id="AVOT02004868">
    <property type="protein sequence ID" value="MBW0477589.1"/>
    <property type="molecule type" value="Genomic_DNA"/>
</dbReference>
<comment type="caution">
    <text evidence="1">The sequence shown here is derived from an EMBL/GenBank/DDBJ whole genome shotgun (WGS) entry which is preliminary data.</text>
</comment>
<dbReference type="AlphaFoldDB" id="A0A9Q3C5H4"/>
<evidence type="ECO:0000313" key="1">
    <source>
        <dbReference type="EMBL" id="MBW0477589.1"/>
    </source>
</evidence>